<dbReference type="GO" id="GO:0009055">
    <property type="term" value="F:electron transfer activity"/>
    <property type="evidence" value="ECO:0007669"/>
    <property type="project" value="InterPro"/>
</dbReference>
<evidence type="ECO:0000256" key="3">
    <source>
        <dbReference type="ARBA" id="ARBA00023014"/>
    </source>
</evidence>
<feature type="transmembrane region" description="Helical" evidence="4">
    <location>
        <begin position="169"/>
        <end position="192"/>
    </location>
</feature>
<sequence>MSTVVERQTPGRYARLMTTLLRETLRLDVWVNRLYPTDFNPLYYTGGLSNLFLFTLVLSGIFLFFYYDASLGEAFASVQYITDRVPYGGIVRGVHRYAADGFIVAILLHLLRNWFTDRHLFARDNPWISGMFLLLFGGFIGFTGYQLVWDERALTRLFIGGLGISDGTLVRILFLHIGPATALYAFLWWHYVRLRHPKIWPPGVWVLFCVGLVFLLAGVVPMTRETIPAAAPAAHPTSFPMDVFFLIPFWLLNFLPAGVVVLLLVALFVGGLAIPYASRRETPVEMGVRHSGVAQVIDGNCTGCELCYYDCPYNAIVMVPSPGHRSLLAVVIESRCVECGICIGACPFEALELPKFLERDVLRQVAEALRPGSGQAVRA</sequence>
<feature type="domain" description="Cytochrome b/b6 N-terminal region profile" evidence="5">
    <location>
        <begin position="17"/>
        <end position="276"/>
    </location>
</feature>
<evidence type="ECO:0000259" key="6">
    <source>
        <dbReference type="PROSITE" id="PS51379"/>
    </source>
</evidence>
<organism evidence="7 8">
    <name type="scientific">Candidatus Segetimicrobium genomatis</name>
    <dbReference type="NCBI Taxonomy" id="2569760"/>
    <lineage>
        <taxon>Bacteria</taxon>
        <taxon>Bacillati</taxon>
        <taxon>Candidatus Sysuimicrobiota</taxon>
        <taxon>Candidatus Sysuimicrobiia</taxon>
        <taxon>Candidatus Sysuimicrobiales</taxon>
        <taxon>Candidatus Segetimicrobiaceae</taxon>
        <taxon>Candidatus Segetimicrobium</taxon>
    </lineage>
</organism>
<dbReference type="EMBL" id="VBAP01000044">
    <property type="protein sequence ID" value="TMI75310.1"/>
    <property type="molecule type" value="Genomic_DNA"/>
</dbReference>
<keyword evidence="4" id="KW-0812">Transmembrane</keyword>
<evidence type="ECO:0000256" key="4">
    <source>
        <dbReference type="SAM" id="Phobius"/>
    </source>
</evidence>
<keyword evidence="2" id="KW-0408">Iron</keyword>
<evidence type="ECO:0000313" key="8">
    <source>
        <dbReference type="Proteomes" id="UP000318834"/>
    </source>
</evidence>
<dbReference type="InterPro" id="IPR016174">
    <property type="entry name" value="Di-haem_cyt_TM"/>
</dbReference>
<dbReference type="SUPFAM" id="SSF54862">
    <property type="entry name" value="4Fe-4S ferredoxins"/>
    <property type="match status" value="1"/>
</dbReference>
<dbReference type="PROSITE" id="PS00198">
    <property type="entry name" value="4FE4S_FER_1"/>
    <property type="match status" value="2"/>
</dbReference>
<keyword evidence="4" id="KW-1133">Transmembrane helix</keyword>
<dbReference type="InterPro" id="IPR017900">
    <property type="entry name" value="4Fe4S_Fe_S_CS"/>
</dbReference>
<dbReference type="PANTHER" id="PTHR19271">
    <property type="entry name" value="CYTOCHROME B"/>
    <property type="match status" value="1"/>
</dbReference>
<dbReference type="Proteomes" id="UP000318834">
    <property type="component" value="Unassembled WGS sequence"/>
</dbReference>
<keyword evidence="4" id="KW-0472">Membrane</keyword>
<feature type="transmembrane region" description="Helical" evidence="4">
    <location>
        <begin position="97"/>
        <end position="115"/>
    </location>
</feature>
<dbReference type="PROSITE" id="PS51379">
    <property type="entry name" value="4FE4S_FER_2"/>
    <property type="match status" value="2"/>
</dbReference>
<dbReference type="Pfam" id="PF12838">
    <property type="entry name" value="Fer4_7"/>
    <property type="match status" value="1"/>
</dbReference>
<dbReference type="GO" id="GO:0051536">
    <property type="term" value="F:iron-sulfur cluster binding"/>
    <property type="evidence" value="ECO:0007669"/>
    <property type="project" value="UniProtKB-KW"/>
</dbReference>
<dbReference type="AlphaFoldDB" id="A0A537IVK1"/>
<keyword evidence="3" id="KW-0411">Iron-sulfur</keyword>
<evidence type="ECO:0000256" key="1">
    <source>
        <dbReference type="ARBA" id="ARBA00022723"/>
    </source>
</evidence>
<dbReference type="GO" id="GO:0016020">
    <property type="term" value="C:membrane"/>
    <property type="evidence" value="ECO:0007669"/>
    <property type="project" value="InterPro"/>
</dbReference>
<dbReference type="Gene3D" id="3.30.70.20">
    <property type="match status" value="1"/>
</dbReference>
<feature type="transmembrane region" description="Helical" evidence="4">
    <location>
        <begin position="42"/>
        <end position="67"/>
    </location>
</feature>
<accession>A0A537IVK1</accession>
<evidence type="ECO:0000259" key="5">
    <source>
        <dbReference type="PROSITE" id="PS51002"/>
    </source>
</evidence>
<dbReference type="InterPro" id="IPR017896">
    <property type="entry name" value="4Fe4S_Fe-S-bd"/>
</dbReference>
<feature type="domain" description="4Fe-4S ferredoxin-type" evidence="6">
    <location>
        <begin position="292"/>
        <end position="321"/>
    </location>
</feature>
<feature type="domain" description="4Fe-4S ferredoxin-type" evidence="6">
    <location>
        <begin position="327"/>
        <end position="356"/>
    </location>
</feature>
<dbReference type="SUPFAM" id="SSF81342">
    <property type="entry name" value="Transmembrane di-heme cytochromes"/>
    <property type="match status" value="1"/>
</dbReference>
<feature type="transmembrane region" description="Helical" evidence="4">
    <location>
        <begin position="204"/>
        <end position="223"/>
    </location>
</feature>
<protein>
    <submittedName>
        <fullName evidence="7">4Fe-4S dicluster domain-containing protein</fullName>
    </submittedName>
</protein>
<comment type="caution">
    <text evidence="7">The sequence shown here is derived from an EMBL/GenBank/DDBJ whole genome shotgun (WGS) entry which is preliminary data.</text>
</comment>
<proteinExistence type="predicted"/>
<reference evidence="7 8" key="1">
    <citation type="journal article" date="2019" name="Nat. Microbiol.">
        <title>Mediterranean grassland soil C-N compound turnover is dependent on rainfall and depth, and is mediated by genomically divergent microorganisms.</title>
        <authorList>
            <person name="Diamond S."/>
            <person name="Andeer P.F."/>
            <person name="Li Z."/>
            <person name="Crits-Christoph A."/>
            <person name="Burstein D."/>
            <person name="Anantharaman K."/>
            <person name="Lane K.R."/>
            <person name="Thomas B.C."/>
            <person name="Pan C."/>
            <person name="Northen T.R."/>
            <person name="Banfield J.F."/>
        </authorList>
    </citation>
    <scope>NUCLEOTIDE SEQUENCE [LARGE SCALE GENOMIC DNA]</scope>
    <source>
        <strain evidence="7">NP_8</strain>
    </source>
</reference>
<dbReference type="GO" id="GO:0046872">
    <property type="term" value="F:metal ion binding"/>
    <property type="evidence" value="ECO:0007669"/>
    <property type="project" value="UniProtKB-KW"/>
</dbReference>
<dbReference type="GO" id="GO:0022904">
    <property type="term" value="P:respiratory electron transport chain"/>
    <property type="evidence" value="ECO:0007669"/>
    <property type="project" value="InterPro"/>
</dbReference>
<keyword evidence="1" id="KW-0479">Metal-binding</keyword>
<feature type="transmembrane region" description="Helical" evidence="4">
    <location>
        <begin position="243"/>
        <end position="276"/>
    </location>
</feature>
<dbReference type="PANTHER" id="PTHR19271:SF16">
    <property type="entry name" value="CYTOCHROME B"/>
    <property type="match status" value="1"/>
</dbReference>
<dbReference type="Gene3D" id="1.20.810.10">
    <property type="entry name" value="Cytochrome Bc1 Complex, Chain C"/>
    <property type="match status" value="1"/>
</dbReference>
<dbReference type="InterPro" id="IPR027387">
    <property type="entry name" value="Cytb/b6-like_sf"/>
</dbReference>
<name>A0A537IVK1_9BACT</name>
<evidence type="ECO:0000256" key="2">
    <source>
        <dbReference type="ARBA" id="ARBA00023004"/>
    </source>
</evidence>
<dbReference type="PROSITE" id="PS51002">
    <property type="entry name" value="CYTB_NTER"/>
    <property type="match status" value="1"/>
</dbReference>
<gene>
    <name evidence="7" type="ORF">E6H05_06710</name>
</gene>
<dbReference type="Pfam" id="PF00033">
    <property type="entry name" value="Cytochrome_B"/>
    <property type="match status" value="1"/>
</dbReference>
<feature type="transmembrane region" description="Helical" evidence="4">
    <location>
        <begin position="127"/>
        <end position="149"/>
    </location>
</feature>
<dbReference type="GO" id="GO:0016491">
    <property type="term" value="F:oxidoreductase activity"/>
    <property type="evidence" value="ECO:0007669"/>
    <property type="project" value="InterPro"/>
</dbReference>
<evidence type="ECO:0000313" key="7">
    <source>
        <dbReference type="EMBL" id="TMI75310.1"/>
    </source>
</evidence>
<dbReference type="InterPro" id="IPR005797">
    <property type="entry name" value="Cyt_b/b6_N"/>
</dbReference>